<protein>
    <submittedName>
        <fullName evidence="1">Uncharacterized protein</fullName>
    </submittedName>
</protein>
<reference evidence="1" key="1">
    <citation type="submission" date="2024-07" db="EMBL/GenBank/DDBJ databases">
        <title>Complete genome sequence of Prevotella sp. YM-2024 GTC17253.</title>
        <authorList>
            <person name="Hayashi M."/>
            <person name="Muto Y."/>
            <person name="Tanaka K."/>
            <person name="Niwa H."/>
        </authorList>
    </citation>
    <scope>NUCLEOTIDE SEQUENCE</scope>
    <source>
        <strain evidence="1">GTC17253</strain>
    </source>
</reference>
<organism evidence="1">
    <name type="scientific">Prevotella sp. GTC17253</name>
    <dbReference type="NCBI Taxonomy" id="3236793"/>
    <lineage>
        <taxon>Bacteria</taxon>
        <taxon>Pseudomonadati</taxon>
        <taxon>Bacteroidota</taxon>
        <taxon>Bacteroidia</taxon>
        <taxon>Bacteroidales</taxon>
        <taxon>Prevotellaceae</taxon>
        <taxon>Prevotella</taxon>
    </lineage>
</organism>
<dbReference type="AlphaFoldDB" id="A0AB33IS79"/>
<proteinExistence type="predicted"/>
<dbReference type="EMBL" id="AP035785">
    <property type="protein sequence ID" value="BFO72029.1"/>
    <property type="molecule type" value="Genomic_DNA"/>
</dbReference>
<gene>
    <name evidence="1" type="ORF">GTC17253_19950</name>
</gene>
<accession>A0AB33IS79</accession>
<sequence>MENLNLERMEFGNNNQKQTLKSVFKLCLLAMILTFGGVHQAKAQGFLKGLMDVEVIKHDGGLEEQVRYLPFKGKSGRIHFYYYAAEKEAAEKYIEKNKLTRVYSVDREYARQTASTARAELTKALKSVLTADQTARFNALKNNPFQANMYVYNKEHQCFPMFVVFDGANKCINEDQIREVLNWLGKVKLPVLPTTGLKTSKAYYVFEPAIHKVL</sequence>
<name>A0AB33IS79_9BACT</name>
<evidence type="ECO:0000313" key="1">
    <source>
        <dbReference type="EMBL" id="BFO72029.1"/>
    </source>
</evidence>